<feature type="domain" description="DUF1214" evidence="1">
    <location>
        <begin position="104"/>
        <end position="180"/>
    </location>
</feature>
<dbReference type="AlphaFoldDB" id="T0HWM6"/>
<comment type="caution">
    <text evidence="2">The sequence shown here is derived from an EMBL/GenBank/DDBJ whole genome shotgun (WGS) entry which is preliminary data.</text>
</comment>
<dbReference type="PATRIC" id="fig|1329909.3.peg.3313"/>
<dbReference type="Pfam" id="PF06742">
    <property type="entry name" value="DUF1214"/>
    <property type="match status" value="1"/>
</dbReference>
<evidence type="ECO:0000259" key="1">
    <source>
        <dbReference type="Pfam" id="PF06742"/>
    </source>
</evidence>
<accession>T0HWM6</accession>
<name>T0HWM6_9SPHN</name>
<evidence type="ECO:0000313" key="2">
    <source>
        <dbReference type="EMBL" id="EQB01954.1"/>
    </source>
</evidence>
<evidence type="ECO:0000313" key="3">
    <source>
        <dbReference type="Proteomes" id="UP000015525"/>
    </source>
</evidence>
<keyword evidence="3" id="KW-1185">Reference proteome</keyword>
<reference evidence="2 3" key="1">
    <citation type="journal article" date="2013" name="Genome Announc.">
        <title>Draft Genome Sequence of Sphingobium quisquiliarum Strain P25T, a Novel Hexachlorocyclohexane (HCH)-Degrading Bacterium Isolated from an HCH Dumpsite.</title>
        <authorList>
            <person name="Kumar Singh A."/>
            <person name="Sangwan N."/>
            <person name="Sharma A."/>
            <person name="Gupta V."/>
            <person name="Khurana J.P."/>
            <person name="Lal R."/>
        </authorList>
    </citation>
    <scope>NUCLEOTIDE SEQUENCE [LARGE SCALE GENOMIC DNA]</scope>
    <source>
        <strain evidence="2 3">P25</strain>
    </source>
</reference>
<organism evidence="2 3">
    <name type="scientific">Sphingobium quisquiliarum P25</name>
    <dbReference type="NCBI Taxonomy" id="1329909"/>
    <lineage>
        <taxon>Bacteria</taxon>
        <taxon>Pseudomonadati</taxon>
        <taxon>Pseudomonadota</taxon>
        <taxon>Alphaproteobacteria</taxon>
        <taxon>Sphingomonadales</taxon>
        <taxon>Sphingomonadaceae</taxon>
        <taxon>Sphingobium</taxon>
    </lineage>
</organism>
<dbReference type="EMBL" id="ATHO01000149">
    <property type="protein sequence ID" value="EQB01954.1"/>
    <property type="molecule type" value="Genomic_DNA"/>
</dbReference>
<protein>
    <recommendedName>
        <fullName evidence="1">DUF1214 domain-containing protein</fullName>
    </recommendedName>
</protein>
<dbReference type="InterPro" id="IPR010621">
    <property type="entry name" value="DUF1214"/>
</dbReference>
<dbReference type="RefSeq" id="WP_021239481.1">
    <property type="nucleotide sequence ID" value="NZ_ATHO01000149.1"/>
</dbReference>
<dbReference type="Proteomes" id="UP000015525">
    <property type="component" value="Unassembled WGS sequence"/>
</dbReference>
<proteinExistence type="predicted"/>
<gene>
    <name evidence="2" type="ORF">L288_17180</name>
</gene>
<sequence length="371" mass="41676">MMDYAMTMALSSDQSAQVRLSHVWRDFCNRLAEAGEILDRPAAPGSAIDQAEGLRYLSRLTRTALNMLVDSSDPDFPRIFLLTDETIKIGADNPDNLYQQIVVRGDREYRIRGKRGTVPYLSIGSKANRYAIDGTMASTGEIEFANVTLEGDGSFEIIVSKEKKPGNWLPIGDDTTLLIVRQTFNDKKAETPAEMHIERISKGRDVSALLTPEAIEAQLSGAAAWLRGTANTFADWSEWFKTEPNRIYEGKDQSVYQRAGGDPRIWYGHIYFDLQPGEALVITATPPECRMWNFQIDNWWMESMDHVNRKVWVNGSQAKYEEDGSVVLVCSDTDPSYGNWIDLSGHRQGTGLWRWIGASSHPVPDCKVVTL</sequence>